<sequence>MDVVKSPAHIVIVFLLFGTIGASEPTCLSRFDYEEKMLLKIRRFEDALEKFDKKITNIMDTLEDNERKRNSETKATVDEAKLNMKLVLEEIKQNKNVLMNDSRNLQTLLREEEALKAQMMT</sequence>
<evidence type="ECO:0000256" key="1">
    <source>
        <dbReference type="SAM" id="Coils"/>
    </source>
</evidence>
<reference evidence="4" key="2">
    <citation type="submission" date="2020-11" db="EMBL/GenBank/DDBJ databases">
        <authorList>
            <person name="McCartney M.A."/>
            <person name="Auch B."/>
            <person name="Kono T."/>
            <person name="Mallez S."/>
            <person name="Becker A."/>
            <person name="Gohl D.M."/>
            <person name="Silverstein K.A.T."/>
            <person name="Koren S."/>
            <person name="Bechman K.B."/>
            <person name="Herman A."/>
            <person name="Abrahante J.E."/>
            <person name="Garbe J."/>
        </authorList>
    </citation>
    <scope>NUCLEOTIDE SEQUENCE</scope>
    <source>
        <strain evidence="4">Duluth1</strain>
        <tissue evidence="4">Whole animal</tissue>
    </source>
</reference>
<protein>
    <submittedName>
        <fullName evidence="4">Uncharacterized protein</fullName>
    </submittedName>
</protein>
<dbReference type="Proteomes" id="UP000828390">
    <property type="component" value="Unassembled WGS sequence"/>
</dbReference>
<evidence type="ECO:0000313" key="3">
    <source>
        <dbReference type="EMBL" id="KAH3709733.1"/>
    </source>
</evidence>
<evidence type="ECO:0000313" key="5">
    <source>
        <dbReference type="Proteomes" id="UP000828390"/>
    </source>
</evidence>
<proteinExistence type="predicted"/>
<keyword evidence="5" id="KW-1185">Reference proteome</keyword>
<comment type="caution">
    <text evidence="4">The sequence shown here is derived from an EMBL/GenBank/DDBJ whole genome shotgun (WGS) entry which is preliminary data.</text>
</comment>
<evidence type="ECO:0000313" key="4">
    <source>
        <dbReference type="EMBL" id="KAH3800933.1"/>
    </source>
</evidence>
<gene>
    <name evidence="3" type="ORF">DPMN_069197</name>
    <name evidence="4" type="ORF">DPMN_154576</name>
</gene>
<keyword evidence="2" id="KW-0732">Signal</keyword>
<name>A0A9D4FLA3_DREPO</name>
<evidence type="ECO:0000256" key="2">
    <source>
        <dbReference type="SAM" id="SignalP"/>
    </source>
</evidence>
<dbReference type="EMBL" id="JAIWYP010000007">
    <property type="protein sequence ID" value="KAH3800933.1"/>
    <property type="molecule type" value="Genomic_DNA"/>
</dbReference>
<dbReference type="EMBL" id="JAIWYP010000014">
    <property type="protein sequence ID" value="KAH3709733.1"/>
    <property type="molecule type" value="Genomic_DNA"/>
</dbReference>
<feature type="coiled-coil region" evidence="1">
    <location>
        <begin position="48"/>
        <end position="118"/>
    </location>
</feature>
<feature type="signal peptide" evidence="2">
    <location>
        <begin position="1"/>
        <end position="22"/>
    </location>
</feature>
<dbReference type="AlphaFoldDB" id="A0A9D4FLA3"/>
<organism evidence="4 5">
    <name type="scientific">Dreissena polymorpha</name>
    <name type="common">Zebra mussel</name>
    <name type="synonym">Mytilus polymorpha</name>
    <dbReference type="NCBI Taxonomy" id="45954"/>
    <lineage>
        <taxon>Eukaryota</taxon>
        <taxon>Metazoa</taxon>
        <taxon>Spiralia</taxon>
        <taxon>Lophotrochozoa</taxon>
        <taxon>Mollusca</taxon>
        <taxon>Bivalvia</taxon>
        <taxon>Autobranchia</taxon>
        <taxon>Heteroconchia</taxon>
        <taxon>Euheterodonta</taxon>
        <taxon>Imparidentia</taxon>
        <taxon>Neoheterodontei</taxon>
        <taxon>Myida</taxon>
        <taxon>Dreissenoidea</taxon>
        <taxon>Dreissenidae</taxon>
        <taxon>Dreissena</taxon>
    </lineage>
</organism>
<accession>A0A9D4FLA3</accession>
<feature type="chain" id="PRO_5040045463" evidence="2">
    <location>
        <begin position="23"/>
        <end position="121"/>
    </location>
</feature>
<reference evidence="4" key="1">
    <citation type="journal article" date="2019" name="bioRxiv">
        <title>The Genome of the Zebra Mussel, Dreissena polymorpha: A Resource for Invasive Species Research.</title>
        <authorList>
            <person name="McCartney M.A."/>
            <person name="Auch B."/>
            <person name="Kono T."/>
            <person name="Mallez S."/>
            <person name="Zhang Y."/>
            <person name="Obille A."/>
            <person name="Becker A."/>
            <person name="Abrahante J.E."/>
            <person name="Garbe J."/>
            <person name="Badalamenti J.P."/>
            <person name="Herman A."/>
            <person name="Mangelson H."/>
            <person name="Liachko I."/>
            <person name="Sullivan S."/>
            <person name="Sone E.D."/>
            <person name="Koren S."/>
            <person name="Silverstein K.A.T."/>
            <person name="Beckman K.B."/>
            <person name="Gohl D.M."/>
        </authorList>
    </citation>
    <scope>NUCLEOTIDE SEQUENCE</scope>
    <source>
        <strain evidence="4">Duluth1</strain>
        <tissue evidence="4">Whole animal</tissue>
    </source>
</reference>
<keyword evidence="1" id="KW-0175">Coiled coil</keyword>